<dbReference type="EMBL" id="MKVH01000021">
    <property type="protein sequence ID" value="OJX57622.1"/>
    <property type="molecule type" value="Genomic_DNA"/>
</dbReference>
<evidence type="ECO:0000313" key="2">
    <source>
        <dbReference type="Proteomes" id="UP000184233"/>
    </source>
</evidence>
<proteinExistence type="predicted"/>
<dbReference type="Proteomes" id="UP000184233">
    <property type="component" value="Unassembled WGS sequence"/>
</dbReference>
<comment type="caution">
    <text evidence="1">The sequence shown here is derived from an EMBL/GenBank/DDBJ whole genome shotgun (WGS) entry which is preliminary data.</text>
</comment>
<sequence length="271" mass="30421">MENPMKAFVFTLLCASILWGCTDRGVSPHDENCNLDEYFALHTGNWWVYTGEQKFVTTYPVGEPELRGIETFRDSIVVVGSTIFDGHSSYELHVYRNGTPFDSLFVAMEGDSILWSGNVFYNIDCTCLYSKMISGGTCPSRGRSTVERLTREDERLPSIDKDGNLVELVVGHKITVDNATSNTSAPNYPDVKLFQLWDADSTYVVTPDNAVFIESGSRSYVRTSRQDIQVVKNVGIISWSGEQVTDFEEHPTKPKKSVVTFTRTLVRSSVH</sequence>
<protein>
    <submittedName>
        <fullName evidence="1">Uncharacterized protein</fullName>
    </submittedName>
</protein>
<name>A0A1M3KYN7_9BACT</name>
<accession>A0A1M3KYN7</accession>
<reference evidence="1 2" key="1">
    <citation type="submission" date="2016-09" db="EMBL/GenBank/DDBJ databases">
        <title>Genome-resolved meta-omics ties microbial dynamics to process performance in biotechnology for thiocyanate degradation.</title>
        <authorList>
            <person name="Kantor R.S."/>
            <person name="Huddy R.J."/>
            <person name="Iyer R."/>
            <person name="Thomas B.C."/>
            <person name="Brown C.T."/>
            <person name="Anantharaman K."/>
            <person name="Tringe S."/>
            <person name="Hettich R.L."/>
            <person name="Harrison S.T."/>
            <person name="Banfield J.F."/>
        </authorList>
    </citation>
    <scope>NUCLEOTIDE SEQUENCE [LARGE SCALE GENOMIC DNA]</scope>
    <source>
        <strain evidence="1">59-99</strain>
    </source>
</reference>
<dbReference type="STRING" id="1895771.BGO89_06510"/>
<dbReference type="AlphaFoldDB" id="A0A1M3KYN7"/>
<evidence type="ECO:0000313" key="1">
    <source>
        <dbReference type="EMBL" id="OJX57622.1"/>
    </source>
</evidence>
<gene>
    <name evidence="1" type="ORF">BGO89_06510</name>
</gene>
<organism evidence="1 2">
    <name type="scientific">Candidatus Kapaibacterium thiocyanatum</name>
    <dbReference type="NCBI Taxonomy" id="1895771"/>
    <lineage>
        <taxon>Bacteria</taxon>
        <taxon>Pseudomonadati</taxon>
        <taxon>Candidatus Kapaibacteriota</taxon>
        <taxon>Candidatus Kapaibacteriia</taxon>
        <taxon>Candidatus Kapaibacteriales</taxon>
        <taxon>Candidatus Kapaibacteriaceae</taxon>
        <taxon>Candidatus Kapaibacterium</taxon>
    </lineage>
</organism>